<sequence length="303" mass="33749">MAIPDYQTVMLPLLRFLEDEKEHNIGEVVESLVENFNLSAEESQQLLGSGQQTVLRNRAGWARTYLKKAGLIASTRRGFFRITESGKKVLASKPERIDVKYLERFPEFVAFRELRHERPDEPATTASTSGDATPEEALDSAYQRLRLNLESELLDQVKAASPAFFERLVVELLVRMGYGGTLRDAGQAVGKSGDGGIDGIIKEDRLGLDLIYIQAKRWDGTVGRPEIQKFAGALQGHRARKGVFITTSSFSGDAMEFTSRIESKIVLIDGAALSKHMIDHNVGVSTSRSYEVKKIDSDYFSEE</sequence>
<dbReference type="STRING" id="1742972.COMA1_20292"/>
<dbReference type="Pfam" id="PF04471">
    <property type="entry name" value="Mrr_cat"/>
    <property type="match status" value="1"/>
</dbReference>
<name>A0A0S4LCV2_9BACT</name>
<dbReference type="PANTHER" id="PTHR30015:SF7">
    <property type="entry name" value="TYPE IV METHYL-DIRECTED RESTRICTION ENZYME ECOKMRR"/>
    <property type="match status" value="1"/>
</dbReference>
<dbReference type="GO" id="GO:0009307">
    <property type="term" value="P:DNA restriction-modification system"/>
    <property type="evidence" value="ECO:0007669"/>
    <property type="project" value="InterPro"/>
</dbReference>
<evidence type="ECO:0000256" key="1">
    <source>
        <dbReference type="SAM" id="MobiDB-lite"/>
    </source>
</evidence>
<dbReference type="GO" id="GO:0003677">
    <property type="term" value="F:DNA binding"/>
    <property type="evidence" value="ECO:0007669"/>
    <property type="project" value="InterPro"/>
</dbReference>
<keyword evidence="5" id="KW-1185">Reference proteome</keyword>
<dbReference type="Gene3D" id="3.40.1350.10">
    <property type="match status" value="1"/>
</dbReference>
<dbReference type="RefSeq" id="WP_090747811.1">
    <property type="nucleotide sequence ID" value="NZ_CZQA01000008.1"/>
</dbReference>
<dbReference type="SUPFAM" id="SSF52980">
    <property type="entry name" value="Restriction endonuclease-like"/>
    <property type="match status" value="1"/>
</dbReference>
<feature type="region of interest" description="Disordered" evidence="1">
    <location>
        <begin position="116"/>
        <end position="135"/>
    </location>
</feature>
<dbReference type="InterPro" id="IPR007560">
    <property type="entry name" value="Restrct_endonuc_IV_Mrr"/>
</dbReference>
<dbReference type="InterPro" id="IPR052906">
    <property type="entry name" value="Type_IV_Methyl-Rstrct_Enzyme"/>
</dbReference>
<dbReference type="OrthoDB" id="9781481at2"/>
<evidence type="ECO:0000259" key="3">
    <source>
        <dbReference type="Pfam" id="PF14338"/>
    </source>
</evidence>
<dbReference type="InterPro" id="IPR025745">
    <property type="entry name" value="Mrr-like_N_dom"/>
</dbReference>
<feature type="domain" description="Restriction system protein Mrr-like N-terminal" evidence="3">
    <location>
        <begin position="6"/>
        <end position="91"/>
    </location>
</feature>
<evidence type="ECO:0000313" key="5">
    <source>
        <dbReference type="Proteomes" id="UP000199032"/>
    </source>
</evidence>
<evidence type="ECO:0000313" key="4">
    <source>
        <dbReference type="EMBL" id="CUS35459.1"/>
    </source>
</evidence>
<accession>A0A0S4LCV2</accession>
<feature type="domain" description="Restriction endonuclease type IV Mrr" evidence="2">
    <location>
        <begin position="158"/>
        <end position="275"/>
    </location>
</feature>
<dbReference type="PANTHER" id="PTHR30015">
    <property type="entry name" value="MRR RESTRICTION SYSTEM PROTEIN"/>
    <property type="match status" value="1"/>
</dbReference>
<organism evidence="4 5">
    <name type="scientific">Candidatus Nitrospira nitrosa</name>
    <dbReference type="NCBI Taxonomy" id="1742972"/>
    <lineage>
        <taxon>Bacteria</taxon>
        <taxon>Pseudomonadati</taxon>
        <taxon>Nitrospirota</taxon>
        <taxon>Nitrospiria</taxon>
        <taxon>Nitrospirales</taxon>
        <taxon>Nitrospiraceae</taxon>
        <taxon>Nitrospira</taxon>
    </lineage>
</organism>
<dbReference type="EMBL" id="CZQA01000008">
    <property type="protein sequence ID" value="CUS35459.1"/>
    <property type="molecule type" value="Genomic_DNA"/>
</dbReference>
<dbReference type="GO" id="GO:0015666">
    <property type="term" value="F:restriction endodeoxyribonuclease activity"/>
    <property type="evidence" value="ECO:0007669"/>
    <property type="project" value="TreeGrafter"/>
</dbReference>
<dbReference type="Proteomes" id="UP000199032">
    <property type="component" value="Unassembled WGS sequence"/>
</dbReference>
<reference evidence="4 5" key="1">
    <citation type="submission" date="2015-10" db="EMBL/GenBank/DDBJ databases">
        <authorList>
            <person name="Gilbert D.G."/>
        </authorList>
    </citation>
    <scope>NUCLEOTIDE SEQUENCE [LARGE SCALE GENOMIC DNA]</scope>
    <source>
        <strain evidence="4">COMA1</strain>
    </source>
</reference>
<dbReference type="Pfam" id="PF14338">
    <property type="entry name" value="Mrr_N"/>
    <property type="match status" value="1"/>
</dbReference>
<dbReference type="AlphaFoldDB" id="A0A0S4LCV2"/>
<gene>
    <name evidence="4" type="primary">mrr</name>
    <name evidence="4" type="ORF">COMA1_20292</name>
</gene>
<proteinExistence type="predicted"/>
<protein>
    <submittedName>
        <fullName evidence="4">Mrr restriction system protein</fullName>
    </submittedName>
</protein>
<evidence type="ECO:0000259" key="2">
    <source>
        <dbReference type="Pfam" id="PF04471"/>
    </source>
</evidence>
<dbReference type="InterPro" id="IPR011856">
    <property type="entry name" value="tRNA_endonuc-like_dom_sf"/>
</dbReference>
<dbReference type="InterPro" id="IPR011335">
    <property type="entry name" value="Restrct_endonuc-II-like"/>
</dbReference>